<protein>
    <submittedName>
        <fullName evidence="2">RNA-dependent RNA polymerase</fullName>
    </submittedName>
</protein>
<dbReference type="EMBL" id="BLWB01000040">
    <property type="protein sequence ID" value="GFM95168.1"/>
    <property type="molecule type" value="Genomic_RNA"/>
</dbReference>
<dbReference type="GO" id="GO:0003968">
    <property type="term" value="F:RNA-directed RNA polymerase activity"/>
    <property type="evidence" value="ECO:0007669"/>
    <property type="project" value="UniProtKB-KW"/>
</dbReference>
<keyword evidence="2" id="KW-0696">RNA-directed RNA polymerase</keyword>
<dbReference type="GO" id="GO:0006351">
    <property type="term" value="P:DNA-templated transcription"/>
    <property type="evidence" value="ECO:0007669"/>
    <property type="project" value="InterPro"/>
</dbReference>
<accession>A0A6L2ZKX5</accession>
<dbReference type="AlphaFoldDB" id="A0A6L2ZKX5"/>
<dbReference type="InterPro" id="IPR001205">
    <property type="entry name" value="RNA-dir_pol_C"/>
</dbReference>
<keyword evidence="2" id="KW-0808">Transferase</keyword>
<proteinExistence type="predicted"/>
<dbReference type="SUPFAM" id="SSF56672">
    <property type="entry name" value="DNA/RNA polymerases"/>
    <property type="match status" value="1"/>
</dbReference>
<reference evidence="2" key="1">
    <citation type="submission" date="2020-05" db="EMBL/GenBank/DDBJ databases">
        <title>Diverged and active partitiviruses in Lichen.</title>
        <authorList>
            <person name="Urayama S."/>
            <person name="Doi N."/>
            <person name="Kondo F."/>
            <person name="Chiba Y."/>
            <person name="Takaki Y."/>
            <person name="Hirai M."/>
            <person name="Minegishi Y."/>
            <person name="Hagiwara D."/>
            <person name="Nunoura T."/>
        </authorList>
    </citation>
    <scope>NUCLEOTIDE SEQUENCE</scope>
</reference>
<keyword evidence="2" id="KW-0548">Nucleotidyltransferase</keyword>
<dbReference type="GO" id="GO:0003723">
    <property type="term" value="F:RNA binding"/>
    <property type="evidence" value="ECO:0007669"/>
    <property type="project" value="InterPro"/>
</dbReference>
<name>A0A6L2ZKX5_9ZZZZ</name>
<evidence type="ECO:0000259" key="1">
    <source>
        <dbReference type="Pfam" id="PF00680"/>
    </source>
</evidence>
<evidence type="ECO:0000313" key="2">
    <source>
        <dbReference type="EMBL" id="GFM95168.1"/>
    </source>
</evidence>
<dbReference type="InterPro" id="IPR043502">
    <property type="entry name" value="DNA/RNA_pol_sf"/>
</dbReference>
<sequence>MSNLKFLGYIEAATFKVAQFRKFAGYANFRLDWLVNRAKRFFTLELVEQALTNRRSNSTDEAVIADFHTFEFPKFFIQRDNHLEKAIEFTRRAFYPGETLYPISFPDLRYYPWKLPPNAEAPWNLPDFTFTPTFRDLDGESESPKLFEHLSRLANWISDRKVTVRQYLNAKYTAGITNNAFPKFHNLYNEIFQYNRTLVHQIKEGLAPFWIKGKPRPYYWLTLHARSHVVAQDEPDKIRAVFGAPKLLIMVENMFMWPLQKAYLNNPDIGRLLWGREIIRGGWRKLYSEIHELGTPTTFLSLDWSQFDKRLLHELIDIVHSIWRSYFDFNRYHPTSFYPNANPRDPTRIERLWYWMCYSVKYTPILLPNGELWTWRHNGWGSGFQSTQLMDTTANSLMIGTILSSLGIDIMNRTFWIRLQGDDSLVAFYEQIYIIYGPSFLNMIADSAAYYFNAKLNTKKSQIQNKLSGMSVLGYFNKFGLPYRTDEDLLRHLFFPEREQDMARTAATALGLAYANGGRSKQFHECTKYIFEKIVYEKGFRPEPEALLWMVRANIIESEEHLIEMVTSPFPDRIELLANCWRHTPRSEEEKERLWPTRPGPRGRFFFLSIS</sequence>
<gene>
    <name evidence="2" type="ORF">MMARV_C040P1</name>
</gene>
<dbReference type="Pfam" id="PF00680">
    <property type="entry name" value="RdRP_1"/>
    <property type="match status" value="1"/>
</dbReference>
<organism evidence="2">
    <name type="scientific">viral metagenome</name>
    <dbReference type="NCBI Taxonomy" id="1070528"/>
    <lineage>
        <taxon>unclassified sequences</taxon>
        <taxon>metagenomes</taxon>
        <taxon>organismal metagenomes</taxon>
    </lineage>
</organism>
<comment type="caution">
    <text evidence="2">The sequence shown here is derived from an EMBL/GenBank/DDBJ whole genome shotgun (WGS) entry which is preliminary data.</text>
</comment>
<feature type="domain" description="RNA-directed RNA polymerase C-terminal" evidence="1">
    <location>
        <begin position="206"/>
        <end position="455"/>
    </location>
</feature>